<evidence type="ECO:0000313" key="1">
    <source>
        <dbReference type="EMBL" id="ORY20110.1"/>
    </source>
</evidence>
<reference evidence="1 2" key="1">
    <citation type="submission" date="2016-08" db="EMBL/GenBank/DDBJ databases">
        <title>A Parts List for Fungal Cellulosomes Revealed by Comparative Genomics.</title>
        <authorList>
            <consortium name="DOE Joint Genome Institute"/>
            <person name="Haitjema C.H."/>
            <person name="Gilmore S.P."/>
            <person name="Henske J.K."/>
            <person name="Solomon K.V."/>
            <person name="De Groot R."/>
            <person name="Kuo A."/>
            <person name="Mondo S.J."/>
            <person name="Salamov A.A."/>
            <person name="Labutti K."/>
            <person name="Zhao Z."/>
            <person name="Chiniquy J."/>
            <person name="Barry K."/>
            <person name="Brewer H.M."/>
            <person name="Purvine S.O."/>
            <person name="Wright A.T."/>
            <person name="Boxma B."/>
            <person name="Van Alen T."/>
            <person name="Hackstein J.H."/>
            <person name="Baker S.E."/>
            <person name="Grigoriev I.V."/>
            <person name="O'Malley M.A."/>
        </authorList>
    </citation>
    <scope>NUCLEOTIDE SEQUENCE [LARGE SCALE GENOMIC DNA]</scope>
    <source>
        <strain evidence="1 2">G1</strain>
    </source>
</reference>
<accession>A0A1Y2ACU7</accession>
<dbReference type="Proteomes" id="UP000193920">
    <property type="component" value="Unassembled WGS sequence"/>
</dbReference>
<evidence type="ECO:0000313" key="2">
    <source>
        <dbReference type="Proteomes" id="UP000193920"/>
    </source>
</evidence>
<dbReference type="EMBL" id="MCOG01000301">
    <property type="protein sequence ID" value="ORY20110.1"/>
    <property type="molecule type" value="Genomic_DNA"/>
</dbReference>
<protein>
    <submittedName>
        <fullName evidence="1">Uncharacterized protein</fullName>
    </submittedName>
</protein>
<proteinExistence type="predicted"/>
<gene>
    <name evidence="1" type="ORF">LY90DRAFT_676947</name>
</gene>
<organism evidence="1 2">
    <name type="scientific">Neocallimastix californiae</name>
    <dbReference type="NCBI Taxonomy" id="1754190"/>
    <lineage>
        <taxon>Eukaryota</taxon>
        <taxon>Fungi</taxon>
        <taxon>Fungi incertae sedis</taxon>
        <taxon>Chytridiomycota</taxon>
        <taxon>Chytridiomycota incertae sedis</taxon>
        <taxon>Neocallimastigomycetes</taxon>
        <taxon>Neocallimastigales</taxon>
        <taxon>Neocallimastigaceae</taxon>
        <taxon>Neocallimastix</taxon>
    </lineage>
</organism>
<keyword evidence="2" id="KW-1185">Reference proteome</keyword>
<name>A0A1Y2ACU7_9FUNG</name>
<comment type="caution">
    <text evidence="1">The sequence shown here is derived from an EMBL/GenBank/DDBJ whole genome shotgun (WGS) entry which is preliminary data.</text>
</comment>
<sequence>MGEILKYESLHNHLEKDYDDYDASVSIANHKIKDEIRKSSIPLVIGPKLIFIFNEVSQEIGFICHYYKTIKSQITRNINRQLLSDVTKFVDHERPRNDIAELWFKCLININNINTNL</sequence>
<dbReference type="AlphaFoldDB" id="A0A1Y2ACU7"/>